<dbReference type="EMBL" id="JAJSOF020000027">
    <property type="protein sequence ID" value="KAJ4432960.1"/>
    <property type="molecule type" value="Genomic_DNA"/>
</dbReference>
<keyword evidence="2" id="KW-1185">Reference proteome</keyword>
<reference evidence="1 2" key="1">
    <citation type="journal article" date="2022" name="Allergy">
        <title>Genome assembly and annotation of Periplaneta americana reveal a comprehensive cockroach allergen profile.</title>
        <authorList>
            <person name="Wang L."/>
            <person name="Xiong Q."/>
            <person name="Saelim N."/>
            <person name="Wang L."/>
            <person name="Nong W."/>
            <person name="Wan A.T."/>
            <person name="Shi M."/>
            <person name="Liu X."/>
            <person name="Cao Q."/>
            <person name="Hui J.H.L."/>
            <person name="Sookrung N."/>
            <person name="Leung T.F."/>
            <person name="Tungtrongchitr A."/>
            <person name="Tsui S.K.W."/>
        </authorList>
    </citation>
    <scope>NUCLEOTIDE SEQUENCE [LARGE SCALE GENOMIC DNA]</scope>
    <source>
        <strain evidence="1">PWHHKU_190912</strain>
    </source>
</reference>
<organism evidence="1 2">
    <name type="scientific">Periplaneta americana</name>
    <name type="common">American cockroach</name>
    <name type="synonym">Blatta americana</name>
    <dbReference type="NCBI Taxonomy" id="6978"/>
    <lineage>
        <taxon>Eukaryota</taxon>
        <taxon>Metazoa</taxon>
        <taxon>Ecdysozoa</taxon>
        <taxon>Arthropoda</taxon>
        <taxon>Hexapoda</taxon>
        <taxon>Insecta</taxon>
        <taxon>Pterygota</taxon>
        <taxon>Neoptera</taxon>
        <taxon>Polyneoptera</taxon>
        <taxon>Dictyoptera</taxon>
        <taxon>Blattodea</taxon>
        <taxon>Blattoidea</taxon>
        <taxon>Blattidae</taxon>
        <taxon>Blattinae</taxon>
        <taxon>Periplaneta</taxon>
    </lineage>
</organism>
<proteinExistence type="predicted"/>
<sequence length="67" mass="7588">MVLIQSGIPIHEVKNPRDSTDAAAIKQAQQLLNNKDFELELFAVHGYKYLSDVIQSLEGESMEKEKQ</sequence>
<dbReference type="Proteomes" id="UP001148838">
    <property type="component" value="Unassembled WGS sequence"/>
</dbReference>
<name>A0ABQ8SHL7_PERAM</name>
<gene>
    <name evidence="1" type="ORF">ANN_15217</name>
</gene>
<evidence type="ECO:0000313" key="2">
    <source>
        <dbReference type="Proteomes" id="UP001148838"/>
    </source>
</evidence>
<accession>A0ABQ8SHL7</accession>
<protein>
    <submittedName>
        <fullName evidence="1">Uncharacterized protein</fullName>
    </submittedName>
</protein>
<evidence type="ECO:0000313" key="1">
    <source>
        <dbReference type="EMBL" id="KAJ4432960.1"/>
    </source>
</evidence>
<comment type="caution">
    <text evidence="1">The sequence shown here is derived from an EMBL/GenBank/DDBJ whole genome shotgun (WGS) entry which is preliminary data.</text>
</comment>